<feature type="transmembrane region" description="Helical" evidence="1">
    <location>
        <begin position="65"/>
        <end position="84"/>
    </location>
</feature>
<proteinExistence type="predicted"/>
<accession>A0A1G9VB53</accession>
<gene>
    <name evidence="2" type="ORF">SAMN04489726_2931</name>
</gene>
<evidence type="ECO:0000256" key="1">
    <source>
        <dbReference type="SAM" id="Phobius"/>
    </source>
</evidence>
<feature type="transmembrane region" description="Helical" evidence="1">
    <location>
        <begin position="133"/>
        <end position="151"/>
    </location>
</feature>
<organism evidence="2 3">
    <name type="scientific">Allokutzneria albata</name>
    <name type="common">Kibdelosporangium albatum</name>
    <dbReference type="NCBI Taxonomy" id="211114"/>
    <lineage>
        <taxon>Bacteria</taxon>
        <taxon>Bacillati</taxon>
        <taxon>Actinomycetota</taxon>
        <taxon>Actinomycetes</taxon>
        <taxon>Pseudonocardiales</taxon>
        <taxon>Pseudonocardiaceae</taxon>
        <taxon>Allokutzneria</taxon>
    </lineage>
</organism>
<dbReference type="eggNOG" id="ENOG5031KBJ">
    <property type="taxonomic scope" value="Bacteria"/>
</dbReference>
<sequence length="270" mass="29261">MPFTLSHPAVVLPLLRRPFIPAALVAGAMTPDLPYFLSLLGLSTTSAQDWYGPLLPNATQTHSPWGLLINLPFALLLVVVFRMLREPITALLPAGFGLPQPERCPGHALWLLVSALIGVASHLVWDALTVSPLLQNGSTAVGLVAISWYLWHRRSRLRTEDGSILRLGTAARWSVVTALVAIPVLGIAVQARDDYTAFATVSEVDYSHTITVDRGNGVTETSYPTTTVPAPWYTVVEGMATGAAKRAGASFVVVLLLYAIGRHIIRRTRR</sequence>
<keyword evidence="3" id="KW-1185">Reference proteome</keyword>
<feature type="transmembrane region" description="Helical" evidence="1">
    <location>
        <begin position="247"/>
        <end position="265"/>
    </location>
</feature>
<dbReference type="RefSeq" id="WP_052407310.1">
    <property type="nucleotide sequence ID" value="NZ_JOEF01000007.1"/>
</dbReference>
<dbReference type="STRING" id="211114.SAMN04489726_2931"/>
<name>A0A1G9VB53_ALLAB</name>
<dbReference type="Pfam" id="PF13803">
    <property type="entry name" value="DUF4184"/>
    <property type="match status" value="1"/>
</dbReference>
<protein>
    <submittedName>
        <fullName evidence="2">Uncharacterized protein</fullName>
    </submittedName>
</protein>
<feature type="transmembrane region" description="Helical" evidence="1">
    <location>
        <begin position="171"/>
        <end position="191"/>
    </location>
</feature>
<dbReference type="InterPro" id="IPR025238">
    <property type="entry name" value="DUF4184"/>
</dbReference>
<keyword evidence="1" id="KW-0472">Membrane</keyword>
<evidence type="ECO:0000313" key="3">
    <source>
        <dbReference type="Proteomes" id="UP000183376"/>
    </source>
</evidence>
<dbReference type="AlphaFoldDB" id="A0A1G9VB53"/>
<reference evidence="2 3" key="1">
    <citation type="submission" date="2016-10" db="EMBL/GenBank/DDBJ databases">
        <authorList>
            <person name="de Groot N.N."/>
        </authorList>
    </citation>
    <scope>NUCLEOTIDE SEQUENCE [LARGE SCALE GENOMIC DNA]</scope>
    <source>
        <strain evidence="2 3">DSM 44149</strain>
    </source>
</reference>
<evidence type="ECO:0000313" key="2">
    <source>
        <dbReference type="EMBL" id="SDM69095.1"/>
    </source>
</evidence>
<dbReference type="EMBL" id="LT629701">
    <property type="protein sequence ID" value="SDM69095.1"/>
    <property type="molecule type" value="Genomic_DNA"/>
</dbReference>
<dbReference type="Proteomes" id="UP000183376">
    <property type="component" value="Chromosome I"/>
</dbReference>
<keyword evidence="1" id="KW-1133">Transmembrane helix</keyword>
<keyword evidence="1" id="KW-0812">Transmembrane</keyword>